<accession>A0ABP1AUM7</accession>
<keyword evidence="5" id="KW-1133">Transmembrane helix</keyword>
<reference evidence="7" key="1">
    <citation type="submission" date="2024-03" db="EMBL/GenBank/DDBJ databases">
        <authorList>
            <consortium name="ELIXIR-Norway"/>
            <consortium name="Elixir Norway"/>
        </authorList>
    </citation>
    <scope>NUCLEOTIDE SEQUENCE</scope>
</reference>
<dbReference type="Proteomes" id="UP001497522">
    <property type="component" value="Chromosome 16"/>
</dbReference>
<protein>
    <recommendedName>
        <fullName evidence="6">RING-CH-type domain-containing protein</fullName>
    </recommendedName>
</protein>
<feature type="transmembrane region" description="Helical" evidence="5">
    <location>
        <begin position="449"/>
        <end position="472"/>
    </location>
</feature>
<dbReference type="PROSITE" id="PS51292">
    <property type="entry name" value="ZF_RING_CH"/>
    <property type="match status" value="1"/>
</dbReference>
<evidence type="ECO:0000256" key="2">
    <source>
        <dbReference type="ARBA" id="ARBA00022771"/>
    </source>
</evidence>
<gene>
    <name evidence="7" type="ORF">CSSPJE1EN2_LOCUS9221</name>
</gene>
<name>A0ABP1AUM7_9BRYO</name>
<dbReference type="PANTHER" id="PTHR46158:SF1">
    <property type="entry name" value="RING_U-BOX SUPERFAMILY PROTEIN"/>
    <property type="match status" value="1"/>
</dbReference>
<feature type="domain" description="RING-CH-type" evidence="6">
    <location>
        <begin position="297"/>
        <end position="360"/>
    </location>
</feature>
<keyword evidence="3" id="KW-0862">Zinc</keyword>
<feature type="transmembrane region" description="Helical" evidence="5">
    <location>
        <begin position="421"/>
        <end position="442"/>
    </location>
</feature>
<dbReference type="PANTHER" id="PTHR46158">
    <property type="entry name" value="OS02G0165000 PROTEIN"/>
    <property type="match status" value="1"/>
</dbReference>
<dbReference type="Gene3D" id="3.30.40.10">
    <property type="entry name" value="Zinc/RING finger domain, C3HC4 (zinc finger)"/>
    <property type="match status" value="1"/>
</dbReference>
<dbReference type="EMBL" id="OZ023717">
    <property type="protein sequence ID" value="CAK9866226.1"/>
    <property type="molecule type" value="Genomic_DNA"/>
</dbReference>
<dbReference type="Pfam" id="PF12906">
    <property type="entry name" value="RINGv"/>
    <property type="match status" value="1"/>
</dbReference>
<evidence type="ECO:0000256" key="5">
    <source>
        <dbReference type="SAM" id="Phobius"/>
    </source>
</evidence>
<sequence length="570" mass="61687">MFRVDSQPEEDATGRVGNNEDGEQQIQAQQDELINNNIGSPLNAALLLPPASASAAAAAVSTATVKKDRRLSLAKLQIPPRPTTDVLVEHTSTNSGGGSGSGSNKWFNNVPLPLSATKASKLLSTSHAILPCSGLRSRTAPPLEKDGQVAVGTLTGYTESSSISSPDVVVATKTLPLGTKRTTSLPIRTSIDISSSSSNSPRARLGIDYISQETTTTTSEHEMEKINIARSFSTPVQKFRSLRRADSGNICLIMVRPAPLTLMPNSSDNTTMASELCSSATQTNTEKGGEEEQLDGEIPEEEAVCRICMDSLTEEYGEILKMECSCRGEMALAHKECAFKWFGIKGNRTCEVCSQEVQNIPVTVVRLPSNTDRLRRTPPEQLLRNHDLRRNWQDVPVLIMINVLAYFCVIEQLLVNQMGSGALVIALPFSCFIGLLASITAISLVKGQYIWVYSLTLFLLVVFFTQVGYHLVHVEAVLSVLLASFAGFGIAMTGHALIVEFIYWKGQLSTHNSTTRAETQEAGNRLSATSPAPLQQGVVAHSILDIEIHPSVDNAIASMVQDTPLLLHRS</sequence>
<keyword evidence="5" id="KW-0812">Transmembrane</keyword>
<organism evidence="7 8">
    <name type="scientific">Sphagnum jensenii</name>
    <dbReference type="NCBI Taxonomy" id="128206"/>
    <lineage>
        <taxon>Eukaryota</taxon>
        <taxon>Viridiplantae</taxon>
        <taxon>Streptophyta</taxon>
        <taxon>Embryophyta</taxon>
        <taxon>Bryophyta</taxon>
        <taxon>Sphagnophytina</taxon>
        <taxon>Sphagnopsida</taxon>
        <taxon>Sphagnales</taxon>
        <taxon>Sphagnaceae</taxon>
        <taxon>Sphagnum</taxon>
    </lineage>
</organism>
<dbReference type="SUPFAM" id="SSF57850">
    <property type="entry name" value="RING/U-box"/>
    <property type="match status" value="1"/>
</dbReference>
<dbReference type="SMART" id="SM00744">
    <property type="entry name" value="RINGv"/>
    <property type="match status" value="1"/>
</dbReference>
<evidence type="ECO:0000313" key="7">
    <source>
        <dbReference type="EMBL" id="CAK9866226.1"/>
    </source>
</evidence>
<evidence type="ECO:0000256" key="1">
    <source>
        <dbReference type="ARBA" id="ARBA00022723"/>
    </source>
</evidence>
<feature type="region of interest" description="Disordered" evidence="4">
    <location>
        <begin position="1"/>
        <end position="24"/>
    </location>
</feature>
<keyword evidence="5" id="KW-0472">Membrane</keyword>
<evidence type="ECO:0000259" key="6">
    <source>
        <dbReference type="PROSITE" id="PS51292"/>
    </source>
</evidence>
<feature type="transmembrane region" description="Helical" evidence="5">
    <location>
        <begin position="478"/>
        <end position="503"/>
    </location>
</feature>
<dbReference type="InterPro" id="IPR013083">
    <property type="entry name" value="Znf_RING/FYVE/PHD"/>
</dbReference>
<evidence type="ECO:0000256" key="4">
    <source>
        <dbReference type="SAM" id="MobiDB-lite"/>
    </source>
</evidence>
<dbReference type="InterPro" id="IPR011016">
    <property type="entry name" value="Znf_RING-CH"/>
</dbReference>
<feature type="transmembrane region" description="Helical" evidence="5">
    <location>
        <begin position="395"/>
        <end position="415"/>
    </location>
</feature>
<proteinExistence type="predicted"/>
<keyword evidence="8" id="KW-1185">Reference proteome</keyword>
<evidence type="ECO:0000313" key="8">
    <source>
        <dbReference type="Proteomes" id="UP001497522"/>
    </source>
</evidence>
<keyword evidence="2" id="KW-0863">Zinc-finger</keyword>
<evidence type="ECO:0000256" key="3">
    <source>
        <dbReference type="ARBA" id="ARBA00022833"/>
    </source>
</evidence>
<keyword evidence="1" id="KW-0479">Metal-binding</keyword>
<dbReference type="CDD" id="cd16495">
    <property type="entry name" value="RING_CH-C4HC3_MARCH"/>
    <property type="match status" value="1"/>
</dbReference>